<gene>
    <name evidence="2" type="ORF">HH304_00695</name>
</gene>
<evidence type="ECO:0000313" key="2">
    <source>
        <dbReference type="EMBL" id="NMM46897.1"/>
    </source>
</evidence>
<evidence type="ECO:0000256" key="1">
    <source>
        <dbReference type="SAM" id="MobiDB-lite"/>
    </source>
</evidence>
<sequence length="598" mass="68570">MTTSAGWISRLSILVFFLMFCNAQEILGQDVMPNKKLERKSAPQHQTKGSPKIRKKPKGPKTVKKQNRKNKTTDRPSQTGFLYKIKPRTTNRVSNRVLDIKINPRTTKRRSNIVHDSNVRAKTTPKRNVNVPDVNISPQGTGRNKRARDINITPRTTKRSRIARDINVSPRSVRRNNRASDIQVSPRTTKRSRIAKDFNVIPRSIRPNNNRQQDISVNPRTTRRSKVARDVSVSPRTTRRSQTSRDVSVSPRTTQRSRSARDISVTPRSISGRGNNVRDISVTPRSYNRGRTVRDISVTPRSVSGNRNLVRDNRVKPRSVGRSNLVRDVAANPRTSRRSSLVRDREITPRSISRGEVAGQRNEKAIQQNRPVNLYTNYSGFQKRTKGRKKAGPESQYQGNLNLRKVGLFDESYLLYDGNIKQKRLVDNRQGIKYKGKVIKTRGPSSNDANFNYTGNLKYNTLKKRNAARKDAVKKANAYQGRQKGLTPKGKERHYRNVTAKIEREEGRTKVLKPVKGAHPTAKFKGDNEQYKGADNPAGNRVKKFWYSLFDKKLQPAHIRKKSKKQKYDKGEKVLWEYDLDRNKRRKRPETGDKSVDN</sequence>
<organism evidence="2 3">
    <name type="scientific">Marinigracilibium pacificum</name>
    <dbReference type="NCBI Taxonomy" id="2729599"/>
    <lineage>
        <taxon>Bacteria</taxon>
        <taxon>Pseudomonadati</taxon>
        <taxon>Bacteroidota</taxon>
        <taxon>Cytophagia</taxon>
        <taxon>Cytophagales</taxon>
        <taxon>Flammeovirgaceae</taxon>
        <taxon>Marinigracilibium</taxon>
    </lineage>
</organism>
<comment type="caution">
    <text evidence="2">The sequence shown here is derived from an EMBL/GenBank/DDBJ whole genome shotgun (WGS) entry which is preliminary data.</text>
</comment>
<protein>
    <submittedName>
        <fullName evidence="2">Uncharacterized protein</fullName>
    </submittedName>
</protein>
<name>A0A848IRB2_9BACT</name>
<feature type="region of interest" description="Disordered" evidence="1">
    <location>
        <begin position="578"/>
        <end position="598"/>
    </location>
</feature>
<proteinExistence type="predicted"/>
<dbReference type="EMBL" id="JABBNU010000001">
    <property type="protein sequence ID" value="NMM46897.1"/>
    <property type="molecule type" value="Genomic_DNA"/>
</dbReference>
<accession>A0A848IRB2</accession>
<dbReference type="AlphaFoldDB" id="A0A848IRB2"/>
<dbReference type="Proteomes" id="UP000559010">
    <property type="component" value="Unassembled WGS sequence"/>
</dbReference>
<feature type="region of interest" description="Disordered" evidence="1">
    <location>
        <begin position="518"/>
        <end position="537"/>
    </location>
</feature>
<feature type="compositionally biased region" description="Polar residues" evidence="1">
    <location>
        <begin position="206"/>
        <end position="220"/>
    </location>
</feature>
<feature type="region of interest" description="Disordered" evidence="1">
    <location>
        <begin position="39"/>
        <end position="82"/>
    </location>
</feature>
<feature type="compositionally biased region" description="Low complexity" evidence="1">
    <location>
        <begin position="230"/>
        <end position="250"/>
    </location>
</feature>
<reference evidence="2 3" key="1">
    <citation type="submission" date="2020-04" db="EMBL/GenBank/DDBJ databases">
        <title>Flammeovirgaceae bacterium KN852 isolated from deep sea.</title>
        <authorList>
            <person name="Zhang D.-C."/>
        </authorList>
    </citation>
    <scope>NUCLEOTIDE SEQUENCE [LARGE SCALE GENOMIC DNA]</scope>
    <source>
        <strain evidence="2 3">KN852</strain>
    </source>
</reference>
<feature type="compositionally biased region" description="Basic and acidic residues" evidence="1">
    <location>
        <begin position="589"/>
        <end position="598"/>
    </location>
</feature>
<dbReference type="RefSeq" id="WP_169677522.1">
    <property type="nucleotide sequence ID" value="NZ_JABBNU010000001.1"/>
</dbReference>
<evidence type="ECO:0000313" key="3">
    <source>
        <dbReference type="Proteomes" id="UP000559010"/>
    </source>
</evidence>
<keyword evidence="3" id="KW-1185">Reference proteome</keyword>
<feature type="region of interest" description="Disordered" evidence="1">
    <location>
        <begin position="122"/>
        <end position="285"/>
    </location>
</feature>
<feature type="compositionally biased region" description="Basic residues" evidence="1">
    <location>
        <begin position="51"/>
        <end position="70"/>
    </location>
</feature>